<feature type="transmembrane region" description="Helical" evidence="7">
    <location>
        <begin position="26"/>
        <end position="42"/>
    </location>
</feature>
<keyword evidence="2 9" id="KW-0328">Glycosyltransferase</keyword>
<evidence type="ECO:0000313" key="10">
    <source>
        <dbReference type="Proteomes" id="UP001267638"/>
    </source>
</evidence>
<dbReference type="Proteomes" id="UP001267638">
    <property type="component" value="Unassembled WGS sequence"/>
</dbReference>
<keyword evidence="6 7" id="KW-0472">Membrane</keyword>
<keyword evidence="10" id="KW-1185">Reference proteome</keyword>
<dbReference type="GO" id="GO:0016760">
    <property type="term" value="F:cellulose synthase (UDP-forming) activity"/>
    <property type="evidence" value="ECO:0007669"/>
    <property type="project" value="UniProtKB-EC"/>
</dbReference>
<dbReference type="InterPro" id="IPR050321">
    <property type="entry name" value="Glycosyltr_2/OpgH_subfam"/>
</dbReference>
<dbReference type="EMBL" id="JAVDWV010000011">
    <property type="protein sequence ID" value="MDR7155824.1"/>
    <property type="molecule type" value="Genomic_DNA"/>
</dbReference>
<evidence type="ECO:0000256" key="6">
    <source>
        <dbReference type="ARBA" id="ARBA00023136"/>
    </source>
</evidence>
<protein>
    <submittedName>
        <fullName evidence="9">Cellulose synthase (UDP-forming)</fullName>
        <ecNumber evidence="9">2.4.1.12</ecNumber>
    </submittedName>
</protein>
<feature type="transmembrane region" description="Helical" evidence="7">
    <location>
        <begin position="538"/>
        <end position="561"/>
    </location>
</feature>
<keyword evidence="4 7" id="KW-0812">Transmembrane</keyword>
<dbReference type="InterPro" id="IPR001173">
    <property type="entry name" value="Glyco_trans_2-like"/>
</dbReference>
<accession>A0ABU1X2L8</accession>
<dbReference type="PANTHER" id="PTHR43867:SF2">
    <property type="entry name" value="CELLULOSE SYNTHASE CATALYTIC SUBUNIT A [UDP-FORMING]"/>
    <property type="match status" value="1"/>
</dbReference>
<evidence type="ECO:0000256" key="4">
    <source>
        <dbReference type="ARBA" id="ARBA00022692"/>
    </source>
</evidence>
<evidence type="ECO:0000256" key="5">
    <source>
        <dbReference type="ARBA" id="ARBA00022989"/>
    </source>
</evidence>
<dbReference type="InterPro" id="IPR029044">
    <property type="entry name" value="Nucleotide-diphossugar_trans"/>
</dbReference>
<dbReference type="Gene3D" id="3.90.550.10">
    <property type="entry name" value="Spore Coat Polysaccharide Biosynthesis Protein SpsA, Chain A"/>
    <property type="match status" value="1"/>
</dbReference>
<feature type="domain" description="Glycosyltransferase 2-like" evidence="8">
    <location>
        <begin position="112"/>
        <end position="304"/>
    </location>
</feature>
<feature type="transmembrane region" description="Helical" evidence="7">
    <location>
        <begin position="471"/>
        <end position="494"/>
    </location>
</feature>
<feature type="transmembrane region" description="Helical" evidence="7">
    <location>
        <begin position="437"/>
        <end position="459"/>
    </location>
</feature>
<dbReference type="EC" id="2.4.1.12" evidence="9"/>
<evidence type="ECO:0000256" key="3">
    <source>
        <dbReference type="ARBA" id="ARBA00022679"/>
    </source>
</evidence>
<comment type="subcellular location">
    <subcellularLocation>
        <location evidence="1">Membrane</location>
        <topology evidence="1">Multi-pass membrane protein</topology>
    </subcellularLocation>
</comment>
<dbReference type="SUPFAM" id="SSF53448">
    <property type="entry name" value="Nucleotide-diphospho-sugar transferases"/>
    <property type="match status" value="1"/>
</dbReference>
<evidence type="ECO:0000256" key="2">
    <source>
        <dbReference type="ARBA" id="ARBA00022676"/>
    </source>
</evidence>
<proteinExistence type="predicted"/>
<dbReference type="PANTHER" id="PTHR43867">
    <property type="entry name" value="CELLULOSE SYNTHASE CATALYTIC SUBUNIT A [UDP-FORMING]"/>
    <property type="match status" value="1"/>
</dbReference>
<evidence type="ECO:0000256" key="1">
    <source>
        <dbReference type="ARBA" id="ARBA00004141"/>
    </source>
</evidence>
<name>A0ABU1X2L8_SPHXE</name>
<reference evidence="9 10" key="1">
    <citation type="submission" date="2023-07" db="EMBL/GenBank/DDBJ databases">
        <title>Sorghum-associated microbial communities from plants grown in Nebraska, USA.</title>
        <authorList>
            <person name="Schachtman D."/>
        </authorList>
    </citation>
    <scope>NUCLEOTIDE SEQUENCE [LARGE SCALE GENOMIC DNA]</scope>
    <source>
        <strain evidence="9 10">4256</strain>
    </source>
</reference>
<evidence type="ECO:0000259" key="8">
    <source>
        <dbReference type="Pfam" id="PF00535"/>
    </source>
</evidence>
<comment type="caution">
    <text evidence="9">The sequence shown here is derived from an EMBL/GenBank/DDBJ whole genome shotgun (WGS) entry which is preliminary data.</text>
</comment>
<evidence type="ECO:0000256" key="7">
    <source>
        <dbReference type="SAM" id="Phobius"/>
    </source>
</evidence>
<gene>
    <name evidence="9" type="ORF">J2W40_002660</name>
</gene>
<dbReference type="CDD" id="cd06421">
    <property type="entry name" value="CESA_CelA_like"/>
    <property type="match status" value="1"/>
</dbReference>
<feature type="transmembrane region" description="Helical" evidence="7">
    <location>
        <begin position="54"/>
        <end position="80"/>
    </location>
</feature>
<keyword evidence="3 9" id="KW-0808">Transferase</keyword>
<sequence length="602" mass="68463">MTFYFTQFEHRRPPPPLPNSLVREKIWQILGIASLALGAWYIHWRWTQSLNWDALWFAVPLLLAESCAYFGLILFTLNLWKVKDFPILPPPEGINQCVADSDGLDRPVAVDVFIATYNEDEELVRLSIRDAKAMRYPHPIDLHVHVLDDGRRPTMQAIAEEEAVGYITRDNNVGFKAGNLRNAMEHTSGDFILICDADTRPFPTLLERTLGYFRDPDVAFVQTPQWFYDLPEGETLTHWMTRRIGRPGRWLGSATEWIFGEIRVGEDPFANDPALFYDIIQRRRNAFNAAFCCGAASLHRREAIMFVALKAYGDAVAKTSGETRSRLARLTRRSGNAQAQALARWQAAQAEELTPYKFHVSEDIYTSIVLHQDQHRRWKSVLHPQVESKMLSPQDLLTWTIQRFKYAGGSLDIFFHDNPVIAPGMSLGQRLMYLTTFWSYLGAVWNCIFLLAPLVYLFLGVAPVSAYTGDFFRHALPFLIANELAFLAGTWGMSGYKGKVSYLASFPISLRALWAVLRNQQIKFPVTPKERQDGNFLHLVWPQIAIMTLTVLGLAWATLAWRLDIGSYTPGGLIANGLWGLNNILAMSIMVRAALWQPEHQA</sequence>
<keyword evidence="5 7" id="KW-1133">Transmembrane helix</keyword>
<feature type="transmembrane region" description="Helical" evidence="7">
    <location>
        <begin position="573"/>
        <end position="595"/>
    </location>
</feature>
<dbReference type="Pfam" id="PF00535">
    <property type="entry name" value="Glycos_transf_2"/>
    <property type="match status" value="1"/>
</dbReference>
<organism evidence="9 10">
    <name type="scientific">Sphingobium xenophagum</name>
    <dbReference type="NCBI Taxonomy" id="121428"/>
    <lineage>
        <taxon>Bacteria</taxon>
        <taxon>Pseudomonadati</taxon>
        <taxon>Pseudomonadota</taxon>
        <taxon>Alphaproteobacteria</taxon>
        <taxon>Sphingomonadales</taxon>
        <taxon>Sphingomonadaceae</taxon>
        <taxon>Sphingobium</taxon>
    </lineage>
</organism>
<evidence type="ECO:0000313" key="9">
    <source>
        <dbReference type="EMBL" id="MDR7155824.1"/>
    </source>
</evidence>
<dbReference type="RefSeq" id="WP_310225484.1">
    <property type="nucleotide sequence ID" value="NZ_JAVDWV010000011.1"/>
</dbReference>